<organism evidence="1 2">
    <name type="scientific">Bradyrhizobium iriomotense</name>
    <dbReference type="NCBI Taxonomy" id="441950"/>
    <lineage>
        <taxon>Bacteria</taxon>
        <taxon>Pseudomonadati</taxon>
        <taxon>Pseudomonadota</taxon>
        <taxon>Alphaproteobacteria</taxon>
        <taxon>Hyphomicrobiales</taxon>
        <taxon>Nitrobacteraceae</taxon>
        <taxon>Bradyrhizobium</taxon>
    </lineage>
</organism>
<dbReference type="EMBL" id="BSOW01000041">
    <property type="protein sequence ID" value="GLR91041.1"/>
    <property type="molecule type" value="Genomic_DNA"/>
</dbReference>
<keyword evidence="2" id="KW-1185">Reference proteome</keyword>
<name>A0ABQ6BEH4_9BRAD</name>
<evidence type="ECO:0008006" key="3">
    <source>
        <dbReference type="Google" id="ProtNLM"/>
    </source>
</evidence>
<sequence>MKRILWISGRLPTPLFSGDALYSAGLIKSLALTNEAEVTVVGSRRSERAIEKPFLGLPQINCVDTPPSQVSAALSLISALPKDAYFLATPDLRAKLLELLDRPWDWIVIDHAYSSGFLDIILSRRQSATICYVAHNAEGLIRREIARNFDSPARRLLMGYDARKYRNQEDKILQIADAVICITDEDASYFGRSVKRTYVLPPVFFGQATPPRSLTSDTPRALLLLGSFDWVAKQRNLDILIDSLLSQFKLNGISLNVVGSVPEPLRDRYVSLKPHLVFHGRLPDVSEIASRCRAGLVPELFGGGFKLKMLDYAFARLPIFGLKNAIAGTTEEEQSAMFLAEGVTGLGKKIVENIDNLDLLNQSQDRLFAMFSDRFGLESSAARMHRALL</sequence>
<dbReference type="Pfam" id="PF13692">
    <property type="entry name" value="Glyco_trans_1_4"/>
    <property type="match status" value="1"/>
</dbReference>
<evidence type="ECO:0000313" key="1">
    <source>
        <dbReference type="EMBL" id="GLR91041.1"/>
    </source>
</evidence>
<proteinExistence type="predicted"/>
<gene>
    <name evidence="1" type="ORF">GCM10007857_77570</name>
</gene>
<dbReference type="Proteomes" id="UP001156905">
    <property type="component" value="Unassembled WGS sequence"/>
</dbReference>
<dbReference type="Gene3D" id="3.40.50.2000">
    <property type="entry name" value="Glycogen Phosphorylase B"/>
    <property type="match status" value="2"/>
</dbReference>
<accession>A0ABQ6BEH4</accession>
<dbReference type="SUPFAM" id="SSF53756">
    <property type="entry name" value="UDP-Glycosyltransferase/glycogen phosphorylase"/>
    <property type="match status" value="1"/>
</dbReference>
<evidence type="ECO:0000313" key="2">
    <source>
        <dbReference type="Proteomes" id="UP001156905"/>
    </source>
</evidence>
<dbReference type="RefSeq" id="WP_284274160.1">
    <property type="nucleotide sequence ID" value="NZ_BSOW01000041.1"/>
</dbReference>
<protein>
    <recommendedName>
        <fullName evidence="3">Glycosyltransferase subfamily 4-like N-terminal domain-containing protein</fullName>
    </recommendedName>
</protein>
<comment type="caution">
    <text evidence="1">The sequence shown here is derived from an EMBL/GenBank/DDBJ whole genome shotgun (WGS) entry which is preliminary data.</text>
</comment>
<reference evidence="2" key="1">
    <citation type="journal article" date="2019" name="Int. J. Syst. Evol. Microbiol.">
        <title>The Global Catalogue of Microorganisms (GCM) 10K type strain sequencing project: providing services to taxonomists for standard genome sequencing and annotation.</title>
        <authorList>
            <consortium name="The Broad Institute Genomics Platform"/>
            <consortium name="The Broad Institute Genome Sequencing Center for Infectious Disease"/>
            <person name="Wu L."/>
            <person name="Ma J."/>
        </authorList>
    </citation>
    <scope>NUCLEOTIDE SEQUENCE [LARGE SCALE GENOMIC DNA]</scope>
    <source>
        <strain evidence="2">NBRC 102520</strain>
    </source>
</reference>